<comment type="caution">
    <text evidence="1">The sequence shown here is derived from an EMBL/GenBank/DDBJ whole genome shotgun (WGS) entry which is preliminary data.</text>
</comment>
<sequence>MRIQGDDRFLFLQRWSELMLRLIAEWPNPRDGRYDVLAAWLRGWTHQASADSVAYRVIREYRDAVSGEILTLSFPHVFPR</sequence>
<dbReference type="AlphaFoldDB" id="A0A2S7E223"/>
<evidence type="ECO:0000313" key="2">
    <source>
        <dbReference type="Proteomes" id="UP000239939"/>
    </source>
</evidence>
<dbReference type="Proteomes" id="UP000239939">
    <property type="component" value="Unassembled WGS sequence"/>
</dbReference>
<accession>A0A2S7E223</accession>
<name>A0A2S7E223_9XANT</name>
<dbReference type="EMBL" id="MDEJ01000279">
    <property type="protein sequence ID" value="PPU81145.1"/>
    <property type="molecule type" value="Genomic_DNA"/>
</dbReference>
<dbReference type="SUPFAM" id="SSF56235">
    <property type="entry name" value="N-terminal nucleophile aminohydrolases (Ntn hydrolases)"/>
    <property type="match status" value="1"/>
</dbReference>
<organism evidence="1 2">
    <name type="scientific">Xanthomonas populi</name>
    <dbReference type="NCBI Taxonomy" id="53414"/>
    <lineage>
        <taxon>Bacteria</taxon>
        <taxon>Pseudomonadati</taxon>
        <taxon>Pseudomonadota</taxon>
        <taxon>Gammaproteobacteria</taxon>
        <taxon>Lysobacterales</taxon>
        <taxon>Lysobacteraceae</taxon>
        <taxon>Xanthomonas</taxon>
    </lineage>
</organism>
<protein>
    <submittedName>
        <fullName evidence="1">Uncharacterized protein</fullName>
    </submittedName>
</protein>
<gene>
    <name evidence="1" type="ORF">XpopCFBP1817_20440</name>
</gene>
<dbReference type="InterPro" id="IPR029055">
    <property type="entry name" value="Ntn_hydrolases_N"/>
</dbReference>
<evidence type="ECO:0000313" key="1">
    <source>
        <dbReference type="EMBL" id="PPU81145.1"/>
    </source>
</evidence>
<proteinExistence type="predicted"/>
<reference evidence="2" key="1">
    <citation type="submission" date="2016-08" db="EMBL/GenBank/DDBJ databases">
        <authorList>
            <person name="Merda D."/>
            <person name="Briand M."/>
            <person name="Taghouti G."/>
            <person name="Carrere S."/>
            <person name="Gouzy J."/>
            <person name="Portier P."/>
            <person name="Jacques M.-A."/>
            <person name="Fischer-Le Saux M."/>
        </authorList>
    </citation>
    <scope>NUCLEOTIDE SEQUENCE [LARGE SCALE GENOMIC DNA]</scope>
    <source>
        <strain evidence="2">CFBP1817</strain>
    </source>
</reference>
<keyword evidence="2" id="KW-1185">Reference proteome</keyword>